<dbReference type="EMBL" id="CP002305">
    <property type="protein sequence ID" value="ADQ16915.1"/>
    <property type="molecule type" value="Genomic_DNA"/>
</dbReference>
<dbReference type="GO" id="GO:0031992">
    <property type="term" value="F:energy transducer activity"/>
    <property type="evidence" value="ECO:0007669"/>
    <property type="project" value="TreeGrafter"/>
</dbReference>
<protein>
    <submittedName>
        <fullName evidence="12">TonB family protein</fullName>
    </submittedName>
</protein>
<evidence type="ECO:0000256" key="5">
    <source>
        <dbReference type="ARBA" id="ARBA00022519"/>
    </source>
</evidence>
<evidence type="ECO:0000259" key="11">
    <source>
        <dbReference type="PROSITE" id="PS52015"/>
    </source>
</evidence>
<reference key="1">
    <citation type="submission" date="2010-11" db="EMBL/GenBank/DDBJ databases">
        <title>The complete genome of Leadbetterella byssophila DSM 17132.</title>
        <authorList>
            <consortium name="US DOE Joint Genome Institute (JGI-PGF)"/>
            <person name="Lucas S."/>
            <person name="Copeland A."/>
            <person name="Lapidus A."/>
            <person name="Glavina del Rio T."/>
            <person name="Dalin E."/>
            <person name="Tice H."/>
            <person name="Bruce D."/>
            <person name="Goodwin L."/>
            <person name="Pitluck S."/>
            <person name="Kyrpides N."/>
            <person name="Mavromatis K."/>
            <person name="Ivanova N."/>
            <person name="Teshima H."/>
            <person name="Brettin T."/>
            <person name="Detter J.C."/>
            <person name="Han C."/>
            <person name="Tapia R."/>
            <person name="Land M."/>
            <person name="Hauser L."/>
            <person name="Markowitz V."/>
            <person name="Cheng J.-F."/>
            <person name="Hugenholtz P."/>
            <person name="Woyke T."/>
            <person name="Wu D."/>
            <person name="Tindall B."/>
            <person name="Pomrenke H.G."/>
            <person name="Brambilla E."/>
            <person name="Klenk H.-P."/>
            <person name="Eisen J.A."/>
        </authorList>
    </citation>
    <scope>NUCLEOTIDE SEQUENCE [LARGE SCALE GENOMIC DNA]</scope>
    <source>
        <strain>DSM 17132</strain>
    </source>
</reference>
<feature type="transmembrane region" description="Helical" evidence="10">
    <location>
        <begin position="6"/>
        <end position="22"/>
    </location>
</feature>
<feature type="transmembrane region" description="Helical" evidence="10">
    <location>
        <begin position="248"/>
        <end position="270"/>
    </location>
</feature>
<accession>E4RU81</accession>
<feature type="transmembrane region" description="Helical" evidence="10">
    <location>
        <begin position="88"/>
        <end position="106"/>
    </location>
</feature>
<evidence type="ECO:0000256" key="7">
    <source>
        <dbReference type="ARBA" id="ARBA00022927"/>
    </source>
</evidence>
<evidence type="ECO:0000256" key="3">
    <source>
        <dbReference type="ARBA" id="ARBA00022448"/>
    </source>
</evidence>
<keyword evidence="4" id="KW-1003">Cell membrane</keyword>
<dbReference type="Proteomes" id="UP000007435">
    <property type="component" value="Chromosome"/>
</dbReference>
<feature type="transmembrane region" description="Helical" evidence="10">
    <location>
        <begin position="34"/>
        <end position="55"/>
    </location>
</feature>
<dbReference type="PANTHER" id="PTHR33446">
    <property type="entry name" value="PROTEIN TONB-RELATED"/>
    <property type="match status" value="1"/>
</dbReference>
<dbReference type="GO" id="GO:0055085">
    <property type="term" value="P:transmembrane transport"/>
    <property type="evidence" value="ECO:0007669"/>
    <property type="project" value="InterPro"/>
</dbReference>
<keyword evidence="5" id="KW-0997">Cell inner membrane</keyword>
<comment type="similarity">
    <text evidence="2">Belongs to the TonB family.</text>
</comment>
<dbReference type="Pfam" id="PF05569">
    <property type="entry name" value="Peptidase_M56"/>
    <property type="match status" value="1"/>
</dbReference>
<feature type="domain" description="TonB C-terminal" evidence="11">
    <location>
        <begin position="296"/>
        <end position="388"/>
    </location>
</feature>
<evidence type="ECO:0000256" key="6">
    <source>
        <dbReference type="ARBA" id="ARBA00022692"/>
    </source>
</evidence>
<keyword evidence="7" id="KW-0653">Protein transport</keyword>
<dbReference type="PANTHER" id="PTHR33446:SF2">
    <property type="entry name" value="PROTEIN TONB"/>
    <property type="match status" value="1"/>
</dbReference>
<dbReference type="HOGENOM" id="CLU_013798_1_1_10"/>
<dbReference type="AlphaFoldDB" id="E4RU81"/>
<dbReference type="Pfam" id="PF03544">
    <property type="entry name" value="TonB_C"/>
    <property type="match status" value="1"/>
</dbReference>
<keyword evidence="9 10" id="KW-0472">Membrane</keyword>
<dbReference type="NCBIfam" id="TIGR01352">
    <property type="entry name" value="tonB_Cterm"/>
    <property type="match status" value="1"/>
</dbReference>
<keyword evidence="3" id="KW-0813">Transport</keyword>
<evidence type="ECO:0000256" key="9">
    <source>
        <dbReference type="ARBA" id="ARBA00023136"/>
    </source>
</evidence>
<organism evidence="12 13">
    <name type="scientific">Leadbetterella byssophila (strain DSM 17132 / JCM 16389 / KACC 11308 / NBRC 106382 / 4M15)</name>
    <dbReference type="NCBI Taxonomy" id="649349"/>
    <lineage>
        <taxon>Bacteria</taxon>
        <taxon>Pseudomonadati</taxon>
        <taxon>Bacteroidota</taxon>
        <taxon>Cytophagia</taxon>
        <taxon>Cytophagales</taxon>
        <taxon>Leadbetterellaceae</taxon>
        <taxon>Leadbetterella</taxon>
    </lineage>
</organism>
<evidence type="ECO:0000256" key="8">
    <source>
        <dbReference type="ARBA" id="ARBA00022989"/>
    </source>
</evidence>
<dbReference type="Gene3D" id="3.30.1150.10">
    <property type="match status" value="1"/>
</dbReference>
<evidence type="ECO:0000256" key="4">
    <source>
        <dbReference type="ARBA" id="ARBA00022475"/>
    </source>
</evidence>
<keyword evidence="6 10" id="KW-0812">Transmembrane</keyword>
<dbReference type="SUPFAM" id="SSF74653">
    <property type="entry name" value="TolA/TonB C-terminal domain"/>
    <property type="match status" value="1"/>
</dbReference>
<proteinExistence type="inferred from homology"/>
<reference evidence="12 13" key="2">
    <citation type="journal article" date="2011" name="Stand. Genomic Sci.">
        <title>Complete genome sequence of Leadbetterella byssophila type strain (4M15).</title>
        <authorList>
            <person name="Abt B."/>
            <person name="Teshima H."/>
            <person name="Lucas S."/>
            <person name="Lapidus A."/>
            <person name="Del Rio T.G."/>
            <person name="Nolan M."/>
            <person name="Tice H."/>
            <person name="Cheng J.F."/>
            <person name="Pitluck S."/>
            <person name="Liolios K."/>
            <person name="Pagani I."/>
            <person name="Ivanova N."/>
            <person name="Mavromatis K."/>
            <person name="Pati A."/>
            <person name="Tapia R."/>
            <person name="Han C."/>
            <person name="Goodwin L."/>
            <person name="Chen A."/>
            <person name="Palaniappan K."/>
            <person name="Land M."/>
            <person name="Hauser L."/>
            <person name="Chang Y.J."/>
            <person name="Jeffries C.D."/>
            <person name="Rohde M."/>
            <person name="Goker M."/>
            <person name="Tindall B.J."/>
            <person name="Detter J.C."/>
            <person name="Woyke T."/>
            <person name="Bristow J."/>
            <person name="Eisen J.A."/>
            <person name="Markowitz V."/>
            <person name="Hugenholtz P."/>
            <person name="Klenk H.P."/>
            <person name="Kyrpides N.C."/>
        </authorList>
    </citation>
    <scope>NUCLEOTIDE SEQUENCE [LARGE SCALE GENOMIC DNA]</scope>
    <source>
        <strain evidence="13">DSM 17132 / JCM 16389 / KACC 11308 / NBRC 106382 / 4M15</strain>
    </source>
</reference>
<dbReference type="eggNOG" id="COG4219">
    <property type="taxonomic scope" value="Bacteria"/>
</dbReference>
<gene>
    <name evidence="12" type="ordered locus">Lbys_1195</name>
</gene>
<dbReference type="InterPro" id="IPR051045">
    <property type="entry name" value="TonB-dependent_transducer"/>
</dbReference>
<evidence type="ECO:0000256" key="2">
    <source>
        <dbReference type="ARBA" id="ARBA00006555"/>
    </source>
</evidence>
<dbReference type="PROSITE" id="PS52015">
    <property type="entry name" value="TONB_CTD"/>
    <property type="match status" value="1"/>
</dbReference>
<dbReference type="eggNOG" id="COG0810">
    <property type="taxonomic scope" value="Bacteria"/>
</dbReference>
<dbReference type="CDD" id="cd07341">
    <property type="entry name" value="M56_BlaR1_MecR1_like"/>
    <property type="match status" value="1"/>
</dbReference>
<dbReference type="STRING" id="649349.Lbys_1195"/>
<evidence type="ECO:0000313" key="13">
    <source>
        <dbReference type="Proteomes" id="UP000007435"/>
    </source>
</evidence>
<dbReference type="OrthoDB" id="1522859at2"/>
<dbReference type="GO" id="GO:0098797">
    <property type="term" value="C:plasma membrane protein complex"/>
    <property type="evidence" value="ECO:0007669"/>
    <property type="project" value="TreeGrafter"/>
</dbReference>
<dbReference type="InterPro" id="IPR006260">
    <property type="entry name" value="TonB/TolA_C"/>
</dbReference>
<dbReference type="KEGG" id="lby:Lbys_1195"/>
<dbReference type="InterPro" id="IPR008756">
    <property type="entry name" value="Peptidase_M56"/>
</dbReference>
<dbReference type="InterPro" id="IPR037682">
    <property type="entry name" value="TonB_C"/>
</dbReference>
<evidence type="ECO:0000313" key="12">
    <source>
        <dbReference type="EMBL" id="ADQ16915.1"/>
    </source>
</evidence>
<evidence type="ECO:0000256" key="10">
    <source>
        <dbReference type="SAM" id="Phobius"/>
    </source>
</evidence>
<sequence length="388" mass="44995">MENFLQINLYLVVFFAFYWLFLRKETFFTANRFYLILSVLASFIIPTISIDYFNWPSDQFENTVWINDLPELAVTSKQVATSIAEVDFIQIIYVLGLIFFSLRFIFQFWKSIQLVRKSAVEPFSAYTFLGKLIVGEKALSSPAVLHHEWIHMKRWHSLDQIFFELLKVFLWVNPIVYLLKREIQLIHEYEADAYASKRVGSKAEYAATLISATFQINSEVLLGHSFNRPSSLKSRLIMLSKHNSKKQVWLKYTLTIPLVLCLIFLSNLAISQVKEDKVPSDDVVFIEVEEKPEFVGGVKAMYKFLGENIKYPQAAIKENIQGRVTAQFIVERDGSINEVKILNGPHPDMNAEVVRLLRKMPNWKPGKQQGKPVRVYYTIPVVFSMPKN</sequence>
<keyword evidence="8 10" id="KW-1133">Transmembrane helix</keyword>
<keyword evidence="13" id="KW-1185">Reference proteome</keyword>
<evidence type="ECO:0000256" key="1">
    <source>
        <dbReference type="ARBA" id="ARBA00004383"/>
    </source>
</evidence>
<comment type="subcellular location">
    <subcellularLocation>
        <location evidence="1">Cell inner membrane</location>
        <topology evidence="1">Single-pass membrane protein</topology>
        <orientation evidence="1">Periplasmic side</orientation>
    </subcellularLocation>
</comment>
<dbReference type="RefSeq" id="WP_013407965.1">
    <property type="nucleotide sequence ID" value="NC_014655.1"/>
</dbReference>
<name>E4RU81_LEAB4</name>
<dbReference type="GO" id="GO:0015031">
    <property type="term" value="P:protein transport"/>
    <property type="evidence" value="ECO:0007669"/>
    <property type="project" value="UniProtKB-KW"/>
</dbReference>